<name>A0ABX8BSD2_9ACTN</name>
<evidence type="ECO:0000256" key="1">
    <source>
        <dbReference type="SAM" id="MobiDB-lite"/>
    </source>
</evidence>
<dbReference type="Gene3D" id="1.25.40.20">
    <property type="entry name" value="Ankyrin repeat-containing domain"/>
    <property type="match status" value="1"/>
</dbReference>
<dbReference type="RefSeq" id="WP_220564512.1">
    <property type="nucleotide sequence ID" value="NZ_CP074133.1"/>
</dbReference>
<evidence type="ECO:0000313" key="2">
    <source>
        <dbReference type="EMBL" id="QUX23288.1"/>
    </source>
</evidence>
<gene>
    <name evidence="2" type="ORF">KGD84_02505</name>
</gene>
<reference evidence="2 3" key="1">
    <citation type="submission" date="2021-05" db="EMBL/GenBank/DDBJ databases">
        <title>Direct Submission.</title>
        <authorList>
            <person name="Li K."/>
            <person name="Gao J."/>
        </authorList>
    </citation>
    <scope>NUCLEOTIDE SEQUENCE [LARGE SCALE GENOMIC DNA]</scope>
    <source>
        <strain evidence="2 3">Mg02</strain>
    </source>
</reference>
<dbReference type="InterPro" id="IPR036770">
    <property type="entry name" value="Ankyrin_rpt-contain_sf"/>
</dbReference>
<evidence type="ECO:0008006" key="4">
    <source>
        <dbReference type="Google" id="ProtNLM"/>
    </source>
</evidence>
<dbReference type="SUPFAM" id="SSF48403">
    <property type="entry name" value="Ankyrin repeat"/>
    <property type="match status" value="1"/>
</dbReference>
<dbReference type="Proteomes" id="UP000676079">
    <property type="component" value="Chromosome"/>
</dbReference>
<sequence length="566" mass="62546">MKTSSEHRRPSASHEPWRAAGLRKGRRYGISHQAIDRATERRLAGDWRGACAAAGIDVELDLDAIRNEHGTEFTERLLDDLHHLVPDLAKLHMPRSWKGLGLLLPEQPALLSRPGGPDNPWLTLGVGARYHPWIRGPVLGLRAEGPVPEHWLSYTPQGKLLPYLRFNVSPSVGHWGHIPHVWETSRHLWDIRYVHEARERWGGSSHRAPFLNPDGAPRPLEEMPGSEPADPAARSEWIDGLHQAGQVTEAFAAAGIEFATETAPAPESRWSKTRAGSIDPVAAAARLPLSLARIPGELRRLSLAGLGTEFFIPYSGEHRLLFVLTGDTVRAGFAEFDMETAEETPVLPEVCWARPPDIDVLRDGMSPEELHPLVREAIAPEHVPGTPPEPAFADRSPVRIRCRGEWHEVTPTRTGLKIPHDGAEQTREASLRAFGGRASGCHAVRETWATGGGWLPRALRERRDDLFERVGHGDTDAVLQYLDEGGDPNIRNAGGQTLQHHLALLDHAVLLPRLLAASADFRAEDLSGEIPLDRIGRWNADPDLKKTLLDMEGGATHGPVQWPDWA</sequence>
<evidence type="ECO:0000313" key="3">
    <source>
        <dbReference type="Proteomes" id="UP000676079"/>
    </source>
</evidence>
<dbReference type="EMBL" id="CP074133">
    <property type="protein sequence ID" value="QUX23288.1"/>
    <property type="molecule type" value="Genomic_DNA"/>
</dbReference>
<feature type="region of interest" description="Disordered" evidence="1">
    <location>
        <begin position="203"/>
        <end position="232"/>
    </location>
</feature>
<proteinExistence type="predicted"/>
<protein>
    <recommendedName>
        <fullName evidence="4">Ankyrin repeat domain-containing protein</fullName>
    </recommendedName>
</protein>
<organism evidence="2 3">
    <name type="scientific">Nocardiopsis changdeensis</name>
    <dbReference type="NCBI Taxonomy" id="2831969"/>
    <lineage>
        <taxon>Bacteria</taxon>
        <taxon>Bacillati</taxon>
        <taxon>Actinomycetota</taxon>
        <taxon>Actinomycetes</taxon>
        <taxon>Streptosporangiales</taxon>
        <taxon>Nocardiopsidaceae</taxon>
        <taxon>Nocardiopsis</taxon>
    </lineage>
</organism>
<keyword evidence="3" id="KW-1185">Reference proteome</keyword>
<accession>A0ABX8BSD2</accession>